<dbReference type="EMBL" id="JACGWN010000003">
    <property type="protein sequence ID" value="KAL0457510.1"/>
    <property type="molecule type" value="Genomic_DNA"/>
</dbReference>
<sequence length="65" mass="7501">MKRIKISYYLLGILFSLISVESAPQAYRRDRGIPPGTMGHFMMSRIPFDLMFVKCSTLELSLFLL</sequence>
<protein>
    <submittedName>
        <fullName evidence="2">Uncharacterized protein</fullName>
    </submittedName>
</protein>
<organism evidence="2">
    <name type="scientific">Sesamum latifolium</name>
    <dbReference type="NCBI Taxonomy" id="2727402"/>
    <lineage>
        <taxon>Eukaryota</taxon>
        <taxon>Viridiplantae</taxon>
        <taxon>Streptophyta</taxon>
        <taxon>Embryophyta</taxon>
        <taxon>Tracheophyta</taxon>
        <taxon>Spermatophyta</taxon>
        <taxon>Magnoliopsida</taxon>
        <taxon>eudicotyledons</taxon>
        <taxon>Gunneridae</taxon>
        <taxon>Pentapetalae</taxon>
        <taxon>asterids</taxon>
        <taxon>lamiids</taxon>
        <taxon>Lamiales</taxon>
        <taxon>Pedaliaceae</taxon>
        <taxon>Sesamum</taxon>
    </lineage>
</organism>
<accession>A0AAW2XU32</accession>
<reference evidence="2" key="2">
    <citation type="journal article" date="2024" name="Plant">
        <title>Genomic evolution and insights into agronomic trait innovations of Sesamum species.</title>
        <authorList>
            <person name="Miao H."/>
            <person name="Wang L."/>
            <person name="Qu L."/>
            <person name="Liu H."/>
            <person name="Sun Y."/>
            <person name="Le M."/>
            <person name="Wang Q."/>
            <person name="Wei S."/>
            <person name="Zheng Y."/>
            <person name="Lin W."/>
            <person name="Duan Y."/>
            <person name="Cao H."/>
            <person name="Xiong S."/>
            <person name="Wang X."/>
            <person name="Wei L."/>
            <person name="Li C."/>
            <person name="Ma Q."/>
            <person name="Ju M."/>
            <person name="Zhao R."/>
            <person name="Li G."/>
            <person name="Mu C."/>
            <person name="Tian Q."/>
            <person name="Mei H."/>
            <person name="Zhang T."/>
            <person name="Gao T."/>
            <person name="Zhang H."/>
        </authorList>
    </citation>
    <scope>NUCLEOTIDE SEQUENCE</scope>
    <source>
        <strain evidence="2">KEN1</strain>
    </source>
</reference>
<evidence type="ECO:0000256" key="1">
    <source>
        <dbReference type="SAM" id="SignalP"/>
    </source>
</evidence>
<name>A0AAW2XU32_9LAMI</name>
<feature type="signal peptide" evidence="1">
    <location>
        <begin position="1"/>
        <end position="22"/>
    </location>
</feature>
<reference evidence="2" key="1">
    <citation type="submission" date="2020-06" db="EMBL/GenBank/DDBJ databases">
        <authorList>
            <person name="Li T."/>
            <person name="Hu X."/>
            <person name="Zhang T."/>
            <person name="Song X."/>
            <person name="Zhang H."/>
            <person name="Dai N."/>
            <person name="Sheng W."/>
            <person name="Hou X."/>
            <person name="Wei L."/>
        </authorList>
    </citation>
    <scope>NUCLEOTIDE SEQUENCE</scope>
    <source>
        <strain evidence="2">KEN1</strain>
        <tissue evidence="2">Leaf</tissue>
    </source>
</reference>
<feature type="chain" id="PRO_5043430634" evidence="1">
    <location>
        <begin position="23"/>
        <end position="65"/>
    </location>
</feature>
<dbReference type="AlphaFoldDB" id="A0AAW2XU32"/>
<proteinExistence type="predicted"/>
<evidence type="ECO:0000313" key="2">
    <source>
        <dbReference type="EMBL" id="KAL0457510.1"/>
    </source>
</evidence>
<keyword evidence="1" id="KW-0732">Signal</keyword>
<comment type="caution">
    <text evidence="2">The sequence shown here is derived from an EMBL/GenBank/DDBJ whole genome shotgun (WGS) entry which is preliminary data.</text>
</comment>
<gene>
    <name evidence="2" type="ORF">Slati_1090200</name>
</gene>